<dbReference type="InterPro" id="IPR000917">
    <property type="entry name" value="Sulfatase_N"/>
</dbReference>
<evidence type="ECO:0000259" key="4">
    <source>
        <dbReference type="Pfam" id="PF00884"/>
    </source>
</evidence>
<evidence type="ECO:0000256" key="3">
    <source>
        <dbReference type="SAM" id="SignalP"/>
    </source>
</evidence>
<feature type="domain" description="Sulfatase N-terminal" evidence="4">
    <location>
        <begin position="36"/>
        <end position="431"/>
    </location>
</feature>
<dbReference type="InterPro" id="IPR050738">
    <property type="entry name" value="Sulfatase"/>
</dbReference>
<dbReference type="CDD" id="cd16025">
    <property type="entry name" value="PAS_like"/>
    <property type="match status" value="1"/>
</dbReference>
<dbReference type="EMBL" id="JBHUJC010000027">
    <property type="protein sequence ID" value="MFD2276746.1"/>
    <property type="molecule type" value="Genomic_DNA"/>
</dbReference>
<evidence type="ECO:0000313" key="5">
    <source>
        <dbReference type="EMBL" id="MFD2276746.1"/>
    </source>
</evidence>
<feature type="signal peptide" evidence="3">
    <location>
        <begin position="1"/>
        <end position="25"/>
    </location>
</feature>
<reference evidence="6" key="1">
    <citation type="journal article" date="2019" name="Int. J. Syst. Evol. Microbiol.">
        <title>The Global Catalogue of Microorganisms (GCM) 10K type strain sequencing project: providing services to taxonomists for standard genome sequencing and annotation.</title>
        <authorList>
            <consortium name="The Broad Institute Genomics Platform"/>
            <consortium name="The Broad Institute Genome Sequencing Center for Infectious Disease"/>
            <person name="Wu L."/>
            <person name="Ma J."/>
        </authorList>
    </citation>
    <scope>NUCLEOTIDE SEQUENCE [LARGE SCALE GENOMIC DNA]</scope>
    <source>
        <strain evidence="6">JCM 16545</strain>
    </source>
</reference>
<proteinExistence type="inferred from homology"/>
<accession>A0ABW5E2V1</accession>
<evidence type="ECO:0000256" key="1">
    <source>
        <dbReference type="ARBA" id="ARBA00008779"/>
    </source>
</evidence>
<gene>
    <name evidence="5" type="ORF">ACFSQZ_09725</name>
</gene>
<evidence type="ECO:0000256" key="2">
    <source>
        <dbReference type="ARBA" id="ARBA00022801"/>
    </source>
</evidence>
<keyword evidence="3" id="KW-0732">Signal</keyword>
<dbReference type="Pfam" id="PF00884">
    <property type="entry name" value="Sulfatase"/>
    <property type="match status" value="1"/>
</dbReference>
<dbReference type="GO" id="GO:0016787">
    <property type="term" value="F:hydrolase activity"/>
    <property type="evidence" value="ECO:0007669"/>
    <property type="project" value="UniProtKB-KW"/>
</dbReference>
<comment type="caution">
    <text evidence="5">The sequence shown here is derived from an EMBL/GenBank/DDBJ whole genome shotgun (WGS) entry which is preliminary data.</text>
</comment>
<keyword evidence="6" id="KW-1185">Reference proteome</keyword>
<comment type="similarity">
    <text evidence="1">Belongs to the sulfatase family.</text>
</comment>
<dbReference type="Gene3D" id="3.40.720.10">
    <property type="entry name" value="Alkaline Phosphatase, subunit A"/>
    <property type="match status" value="1"/>
</dbReference>
<feature type="chain" id="PRO_5046873446" evidence="3">
    <location>
        <begin position="26"/>
        <end position="532"/>
    </location>
</feature>
<dbReference type="RefSeq" id="WP_377095790.1">
    <property type="nucleotide sequence ID" value="NZ_JBHSJM010000001.1"/>
</dbReference>
<dbReference type="Gene3D" id="3.30.1120.10">
    <property type="match status" value="1"/>
</dbReference>
<dbReference type="Proteomes" id="UP001597297">
    <property type="component" value="Unassembled WGS sequence"/>
</dbReference>
<dbReference type="InterPro" id="IPR017850">
    <property type="entry name" value="Alkaline_phosphatase_core_sf"/>
</dbReference>
<name>A0ABW5E2V1_9BACT</name>
<dbReference type="PANTHER" id="PTHR42693">
    <property type="entry name" value="ARYLSULFATASE FAMILY MEMBER"/>
    <property type="match status" value="1"/>
</dbReference>
<keyword evidence="2 5" id="KW-0378">Hydrolase</keyword>
<dbReference type="SUPFAM" id="SSF53649">
    <property type="entry name" value="Alkaline phosphatase-like"/>
    <property type="match status" value="1"/>
</dbReference>
<dbReference type="EC" id="3.1.6.-" evidence="5"/>
<sequence length="532" mass="60019">MIFRSPLHFLLFVLLLSFLPKTSSAREQQLGTPDKPNIIFILVDDMGYSDIGCYGGEIETPHLDRLAKDGMRFTQMHNTAKCFPSRATLLTGLYAQDVGMAASSARFTAGITLGEVLKSVGYRTLASGKHHSRESLYDRGFDRYWGLLDGATNHFNPGLKRDDEAKPAQKKYGKRFWAIDEQVLQPYTPSESNFYSTDNYTEKAIEYLDQYKDEDVPFFLYLAYTAPHDPLQAWPDDIEKYKDTYKVGYEAIRDARIKKLKQLGIIDANQPIAKPTYQKWESLTDEERDIEARKMAIYAAMIDRVDQNIGKLIGKLESLGDLENTLIFFAADNGSSAEMAEYRKHIEGQRVGDGLPIDKLGCIDYWASLGSNWANVSNTPLRKAKQSSYEGGTRTPFIAHWPNGIKKAGSINRSFVGHFIDVMPTIVELSGAKYPMEFNNQKVPAMAGESFAPQLEGESNGAGDRAIYWQFGNGSAIRQGKWKAVAEKSNWALFDMSIDPNETNDLSQQYPEKLESMKQQWTEWYESTAASN</sequence>
<protein>
    <submittedName>
        <fullName evidence="5">Arylsulfatase</fullName>
        <ecNumber evidence="5">3.1.6.-</ecNumber>
    </submittedName>
</protein>
<evidence type="ECO:0000313" key="6">
    <source>
        <dbReference type="Proteomes" id="UP001597297"/>
    </source>
</evidence>
<dbReference type="PANTHER" id="PTHR42693:SF53">
    <property type="entry name" value="ENDO-4-O-SULFATASE"/>
    <property type="match status" value="1"/>
</dbReference>
<organism evidence="5 6">
    <name type="scientific">Rubritalea spongiae</name>
    <dbReference type="NCBI Taxonomy" id="430797"/>
    <lineage>
        <taxon>Bacteria</taxon>
        <taxon>Pseudomonadati</taxon>
        <taxon>Verrucomicrobiota</taxon>
        <taxon>Verrucomicrobiia</taxon>
        <taxon>Verrucomicrobiales</taxon>
        <taxon>Rubritaleaceae</taxon>
        <taxon>Rubritalea</taxon>
    </lineage>
</organism>